<dbReference type="PANTHER" id="PTHR22931:SF9">
    <property type="entry name" value="PYRUVATE, PHOSPHATE DIKINASE 1, CHLOROPLASTIC"/>
    <property type="match status" value="1"/>
</dbReference>
<dbReference type="Proteomes" id="UP000292580">
    <property type="component" value="Unassembled WGS sequence"/>
</dbReference>
<dbReference type="Gene3D" id="1.10.189.10">
    <property type="entry name" value="Pyruvate Phosphate Dikinase, domain 2"/>
    <property type="match status" value="1"/>
</dbReference>
<name>A0A483CYS1_9EURY</name>
<feature type="domain" description="PEP-utilising enzyme mobile" evidence="1">
    <location>
        <begin position="414"/>
        <end position="494"/>
    </location>
</feature>
<evidence type="ECO:0000259" key="1">
    <source>
        <dbReference type="Pfam" id="PF00391"/>
    </source>
</evidence>
<comment type="caution">
    <text evidence="3">The sequence shown here is derived from an EMBL/GenBank/DDBJ whole genome shotgun (WGS) entry which is preliminary data.</text>
</comment>
<dbReference type="EMBL" id="PGCL01000001">
    <property type="protein sequence ID" value="TAJ45412.1"/>
    <property type="molecule type" value="Genomic_DNA"/>
</dbReference>
<keyword evidence="3" id="KW-0670">Pyruvate</keyword>
<organism evidence="3 4">
    <name type="scientific">Methanofollis fontis</name>
    <dbReference type="NCBI Taxonomy" id="2052832"/>
    <lineage>
        <taxon>Archaea</taxon>
        <taxon>Methanobacteriati</taxon>
        <taxon>Methanobacteriota</taxon>
        <taxon>Stenosarchaea group</taxon>
        <taxon>Methanomicrobia</taxon>
        <taxon>Methanomicrobiales</taxon>
        <taxon>Methanomicrobiaceae</taxon>
        <taxon>Methanofollis</taxon>
    </lineage>
</organism>
<keyword evidence="3" id="KW-0808">Transferase</keyword>
<dbReference type="InterPro" id="IPR010121">
    <property type="entry name" value="Pyruvate_phosphate_dikinase"/>
</dbReference>
<reference evidence="3 4" key="1">
    <citation type="submission" date="2017-11" db="EMBL/GenBank/DDBJ databases">
        <title>Isolation and Characterization of Methanofollis Species from Methane Seep Offshore SW Taiwan.</title>
        <authorList>
            <person name="Teng N.-H."/>
            <person name="Lai M.-C."/>
            <person name="Chen S.-C."/>
        </authorList>
    </citation>
    <scope>NUCLEOTIDE SEQUENCE [LARGE SCALE GENOMIC DNA]</scope>
    <source>
        <strain evidence="3 4">FWC-SCC2</strain>
    </source>
</reference>
<dbReference type="Gene3D" id="3.30.1490.20">
    <property type="entry name" value="ATP-grasp fold, A domain"/>
    <property type="match status" value="1"/>
</dbReference>
<dbReference type="InterPro" id="IPR013815">
    <property type="entry name" value="ATP_grasp_subdomain_1"/>
</dbReference>
<keyword evidence="4" id="KW-1185">Reference proteome</keyword>
<dbReference type="Gene3D" id="3.30.470.20">
    <property type="entry name" value="ATP-grasp fold, B domain"/>
    <property type="match status" value="1"/>
</dbReference>
<dbReference type="GO" id="GO:0005524">
    <property type="term" value="F:ATP binding"/>
    <property type="evidence" value="ECO:0007669"/>
    <property type="project" value="InterPro"/>
</dbReference>
<dbReference type="SUPFAM" id="SSF56059">
    <property type="entry name" value="Glutathione synthetase ATP-binding domain-like"/>
    <property type="match status" value="1"/>
</dbReference>
<keyword evidence="3" id="KW-0418">Kinase</keyword>
<dbReference type="PANTHER" id="PTHR22931">
    <property type="entry name" value="PHOSPHOENOLPYRUVATE DIKINASE-RELATED"/>
    <property type="match status" value="1"/>
</dbReference>
<evidence type="ECO:0000259" key="2">
    <source>
        <dbReference type="Pfam" id="PF01326"/>
    </source>
</evidence>
<accession>A0A483CYS1</accession>
<feature type="domain" description="Pyruvate phosphate dikinase AMP/ATP-binding" evidence="2">
    <location>
        <begin position="83"/>
        <end position="283"/>
    </location>
</feature>
<dbReference type="GO" id="GO:0016301">
    <property type="term" value="F:kinase activity"/>
    <property type="evidence" value="ECO:0007669"/>
    <property type="project" value="UniProtKB-KW"/>
</dbReference>
<dbReference type="AlphaFoldDB" id="A0A483CYS1"/>
<dbReference type="Gene3D" id="3.50.30.10">
    <property type="entry name" value="Phosphohistidine domain"/>
    <property type="match status" value="1"/>
</dbReference>
<dbReference type="SUPFAM" id="SSF52009">
    <property type="entry name" value="Phosphohistidine domain"/>
    <property type="match status" value="1"/>
</dbReference>
<gene>
    <name evidence="3" type="ORF">CUJ86_01340</name>
</gene>
<dbReference type="InterPro" id="IPR008279">
    <property type="entry name" value="PEP-util_enz_mobile_dom"/>
</dbReference>
<dbReference type="InterPro" id="IPR002192">
    <property type="entry name" value="PPDK_AMP/ATP-bd"/>
</dbReference>
<dbReference type="Gene3D" id="1.20.80.30">
    <property type="match status" value="1"/>
</dbReference>
<dbReference type="InterPro" id="IPR036637">
    <property type="entry name" value="Phosphohistidine_dom_sf"/>
</dbReference>
<dbReference type="Pfam" id="PF00391">
    <property type="entry name" value="PEP-utilizers"/>
    <property type="match status" value="1"/>
</dbReference>
<protein>
    <submittedName>
        <fullName evidence="3">Pyruvate, phosphate dikinase</fullName>
    </submittedName>
</protein>
<evidence type="ECO:0000313" key="3">
    <source>
        <dbReference type="EMBL" id="TAJ45412.1"/>
    </source>
</evidence>
<dbReference type="Pfam" id="PF01326">
    <property type="entry name" value="PPDK_N"/>
    <property type="match status" value="1"/>
</dbReference>
<dbReference type="GO" id="GO:0050242">
    <property type="term" value="F:pyruvate, phosphate dikinase activity"/>
    <property type="evidence" value="ECO:0007669"/>
    <property type="project" value="InterPro"/>
</dbReference>
<evidence type="ECO:0000313" key="4">
    <source>
        <dbReference type="Proteomes" id="UP000292580"/>
    </source>
</evidence>
<proteinExistence type="predicted"/>
<sequence length="521" mass="54493">MPRMAMFGHTAREPVPAGAFGNKAAGLAEMAALGIPVPPGFVLNVEICEEFHRDGGVLPPDVPGLLGRGIAFLEEATDLSFGGARPLLVSVRSGAPLSMPGIMETVLDVGLTPDAVRGLIALTGNPRFAWNSCWRFVQNFGTTVLGRDPAVYAGLQQRALQAAGVPSLAGLDSFSLRDLVRAAVEEEGEAAFPADAHAQLTAATVAVLESWMRPRALSYRQMNLIRDGGGTAVCVQAMVFGNIGPRSGAGVGFSRNPWTGEPGALVDFAFGAQGEDVVSGAVSAASEEGLRRTMPEVCRRIAGTARILEAHFRDMQDFEFTVQEGALYLLQTRSGKRAPLAALRIAVDLWREGVITAAEGRERLREVDLDTLLVRVPVPDTPPLAAGTPASGGVVSGAAVFSAETAERAAERGPVIYVCDILSPDDLPVVGLSAGVLTARGSRTSHAAVVARQMGRVCIVNCAGLSIDRKNHRCLIGGESLSEGDVISLDGGSGQVYAGEVAVVEERPLDLLEVAEGWSGG</sequence>